<evidence type="ECO:0000256" key="1">
    <source>
        <dbReference type="SAM" id="SignalP"/>
    </source>
</evidence>
<evidence type="ECO:0000259" key="2">
    <source>
        <dbReference type="SMART" id="SM00043"/>
    </source>
</evidence>
<dbReference type="Pfam" id="PF16845">
    <property type="entry name" value="SQAPI"/>
    <property type="match status" value="1"/>
</dbReference>
<feature type="chain" id="PRO_5035189098" description="Cystatin domain-containing protein" evidence="1">
    <location>
        <begin position="24"/>
        <end position="169"/>
    </location>
</feature>
<dbReference type="PROSITE" id="PS51257">
    <property type="entry name" value="PROKAR_LIPOPROTEIN"/>
    <property type="match status" value="1"/>
</dbReference>
<dbReference type="AlphaFoldDB" id="A0A8J5VNN6"/>
<protein>
    <recommendedName>
        <fullName evidence="2">Cystatin domain-containing protein</fullName>
    </recommendedName>
</protein>
<dbReference type="PANTHER" id="PTHR47373">
    <property type="entry name" value="CYSTEINE PROTEINASE INHIBITOR 2"/>
    <property type="match status" value="1"/>
</dbReference>
<organism evidence="3 4">
    <name type="scientific">Zizania palustris</name>
    <name type="common">Northern wild rice</name>
    <dbReference type="NCBI Taxonomy" id="103762"/>
    <lineage>
        <taxon>Eukaryota</taxon>
        <taxon>Viridiplantae</taxon>
        <taxon>Streptophyta</taxon>
        <taxon>Embryophyta</taxon>
        <taxon>Tracheophyta</taxon>
        <taxon>Spermatophyta</taxon>
        <taxon>Magnoliopsida</taxon>
        <taxon>Liliopsida</taxon>
        <taxon>Poales</taxon>
        <taxon>Poaceae</taxon>
        <taxon>BOP clade</taxon>
        <taxon>Oryzoideae</taxon>
        <taxon>Oryzeae</taxon>
        <taxon>Zizaniinae</taxon>
        <taxon>Zizania</taxon>
    </lineage>
</organism>
<proteinExistence type="predicted"/>
<feature type="domain" description="Cystatin" evidence="2">
    <location>
        <begin position="54"/>
        <end position="155"/>
    </location>
</feature>
<comment type="caution">
    <text evidence="3">The sequence shown here is derived from an EMBL/GenBank/DDBJ whole genome shotgun (WGS) entry which is preliminary data.</text>
</comment>
<gene>
    <name evidence="3" type="ORF">GUJ93_ZPchr0001g31250</name>
</gene>
<dbReference type="SMART" id="SM00043">
    <property type="entry name" value="CY"/>
    <property type="match status" value="1"/>
</dbReference>
<dbReference type="CDD" id="cd00042">
    <property type="entry name" value="CY"/>
    <property type="match status" value="1"/>
</dbReference>
<dbReference type="Proteomes" id="UP000729402">
    <property type="component" value="Unassembled WGS sequence"/>
</dbReference>
<keyword evidence="4" id="KW-1185">Reference proteome</keyword>
<dbReference type="OrthoDB" id="1908104at2759"/>
<evidence type="ECO:0000313" key="4">
    <source>
        <dbReference type="Proteomes" id="UP000729402"/>
    </source>
</evidence>
<feature type="signal peptide" evidence="1">
    <location>
        <begin position="1"/>
        <end position="23"/>
    </location>
</feature>
<dbReference type="GO" id="GO:0004869">
    <property type="term" value="F:cysteine-type endopeptidase inhibitor activity"/>
    <property type="evidence" value="ECO:0007669"/>
    <property type="project" value="InterPro"/>
</dbReference>
<dbReference type="EMBL" id="JAAALK010000288">
    <property type="protein sequence ID" value="KAG8054228.1"/>
    <property type="molecule type" value="Genomic_DNA"/>
</dbReference>
<name>A0A8J5VNN6_ZIZPA</name>
<evidence type="ECO:0000313" key="3">
    <source>
        <dbReference type="EMBL" id="KAG8054228.1"/>
    </source>
</evidence>
<accession>A0A8J5VNN6</accession>
<sequence>MAARRCPIGGATALLVVVVVASACSWAAASAGAGSGVVEPVGGIRRRLREGAGRKVGGRTDVRDVEGDREVQELGRFSVEEYNRYRQECCGDGVRLEFGRVVAAQRQVVSGLKYYLRVAATEEGAENGGNPRVFDAIVVIKPWLESRTLVRFAPAAPQRPRTSRSTSRS</sequence>
<dbReference type="InterPro" id="IPR000010">
    <property type="entry name" value="Cystatin_dom"/>
</dbReference>
<reference evidence="3" key="1">
    <citation type="journal article" date="2021" name="bioRxiv">
        <title>Whole Genome Assembly and Annotation of Northern Wild Rice, Zizania palustris L., Supports a Whole Genome Duplication in the Zizania Genus.</title>
        <authorList>
            <person name="Haas M."/>
            <person name="Kono T."/>
            <person name="Macchietto M."/>
            <person name="Millas R."/>
            <person name="McGilp L."/>
            <person name="Shao M."/>
            <person name="Duquette J."/>
            <person name="Hirsch C.N."/>
            <person name="Kimball J."/>
        </authorList>
    </citation>
    <scope>NUCLEOTIDE SEQUENCE</scope>
    <source>
        <tissue evidence="3">Fresh leaf tissue</tissue>
    </source>
</reference>
<reference evidence="3" key="2">
    <citation type="submission" date="2021-02" db="EMBL/GenBank/DDBJ databases">
        <authorList>
            <person name="Kimball J.A."/>
            <person name="Haas M.W."/>
            <person name="Macchietto M."/>
            <person name="Kono T."/>
            <person name="Duquette J."/>
            <person name="Shao M."/>
        </authorList>
    </citation>
    <scope>NUCLEOTIDE SEQUENCE</scope>
    <source>
        <tissue evidence="3">Fresh leaf tissue</tissue>
    </source>
</reference>
<keyword evidence="1" id="KW-0732">Signal</keyword>
<dbReference type="PANTHER" id="PTHR47373:SF1">
    <property type="entry name" value="CYSTEINE PROTEINASE INHIBITOR 2"/>
    <property type="match status" value="1"/>
</dbReference>